<proteinExistence type="inferred from homology"/>
<dbReference type="InterPro" id="IPR012839">
    <property type="entry name" value="Organic_radical_activase"/>
</dbReference>
<evidence type="ECO:0000313" key="12">
    <source>
        <dbReference type="EMBL" id="ETR73583.1"/>
    </source>
</evidence>
<dbReference type="SUPFAM" id="SSF102114">
    <property type="entry name" value="Radical SAM enzymes"/>
    <property type="match status" value="1"/>
</dbReference>
<dbReference type="PANTHER" id="PTHR30352:SF4">
    <property type="entry name" value="PYRUVATE FORMATE-LYASE 2-ACTIVATING ENZYME"/>
    <property type="match status" value="1"/>
</dbReference>
<dbReference type="InterPro" id="IPR013785">
    <property type="entry name" value="Aldolase_TIM"/>
</dbReference>
<dbReference type="PROSITE" id="PS51918">
    <property type="entry name" value="RADICAL_SAM"/>
    <property type="match status" value="1"/>
</dbReference>
<keyword evidence="9" id="KW-0411">Iron-sulfur</keyword>
<evidence type="ECO:0000256" key="4">
    <source>
        <dbReference type="ARBA" id="ARBA00022485"/>
    </source>
</evidence>
<dbReference type="InterPro" id="IPR058240">
    <property type="entry name" value="rSAM_sf"/>
</dbReference>
<feature type="domain" description="Radical SAM core" evidence="11">
    <location>
        <begin position="14"/>
        <end position="294"/>
    </location>
</feature>
<dbReference type="Gene3D" id="3.20.20.70">
    <property type="entry name" value="Aldolase class I"/>
    <property type="match status" value="1"/>
</dbReference>
<dbReference type="SFLD" id="SFLDS00029">
    <property type="entry name" value="Radical_SAM"/>
    <property type="match status" value="1"/>
</dbReference>
<dbReference type="PROSITE" id="PS00198">
    <property type="entry name" value="4FE4S_FER_1"/>
    <property type="match status" value="1"/>
</dbReference>
<dbReference type="InterPro" id="IPR007197">
    <property type="entry name" value="rSAM"/>
</dbReference>
<dbReference type="InterPro" id="IPR034457">
    <property type="entry name" value="Organic_radical-activating"/>
</dbReference>
<dbReference type="PROSITE" id="PS01087">
    <property type="entry name" value="RADICAL_ACTIVATING"/>
    <property type="match status" value="1"/>
</dbReference>
<evidence type="ECO:0000256" key="3">
    <source>
        <dbReference type="ARBA" id="ARBA00011245"/>
    </source>
</evidence>
<dbReference type="GO" id="GO:0016491">
    <property type="term" value="F:oxidoreductase activity"/>
    <property type="evidence" value="ECO:0007669"/>
    <property type="project" value="UniProtKB-KW"/>
</dbReference>
<sequence length="317" mass="35967">MQLNILEITGNSLDDGPGIRSVIFFKGCPLSCVWCHNPESQRTASEISYDPQECLVCNDCIKACLYNALSRDYPFFVNRNICTNCFECVNICPTGALSRVGNNRDISDIIAEVEKDRPFFQTSNGGVTISGGEPTLQMDALSELLKGFREKAIHTLLETCGYFHWDSFQKKVLPHLDMIYFDIKFLNSEAHQHYCGKDNTRILNNFENLIHARGQTVVLPRIPLIPDITATEKNLSDIAEFLNQLGVTQAHLMEYNPLWLDKNLKMGIVNPYDQNSRMSQWMTAEEIKKYNKILGKAFRGNTPDLHGIVKKQSHAKN</sequence>
<keyword evidence="5" id="KW-0949">S-adenosyl-L-methionine</keyword>
<organism evidence="12 13">
    <name type="scientific">Candidatus Magnetoglobus multicellularis str. Araruama</name>
    <dbReference type="NCBI Taxonomy" id="890399"/>
    <lineage>
        <taxon>Bacteria</taxon>
        <taxon>Pseudomonadati</taxon>
        <taxon>Thermodesulfobacteriota</taxon>
        <taxon>Desulfobacteria</taxon>
        <taxon>Desulfobacterales</taxon>
        <taxon>Desulfobacteraceae</taxon>
        <taxon>Candidatus Magnetoglobus</taxon>
    </lineage>
</organism>
<evidence type="ECO:0000256" key="8">
    <source>
        <dbReference type="ARBA" id="ARBA00023004"/>
    </source>
</evidence>
<accession>A0A1V1PFP8</accession>
<dbReference type="InterPro" id="IPR017900">
    <property type="entry name" value="4Fe4S_Fe_S_CS"/>
</dbReference>
<dbReference type="InterPro" id="IPR001989">
    <property type="entry name" value="Radical_activat_CS"/>
</dbReference>
<protein>
    <submittedName>
        <fullName evidence="12">Glycyl-radical enzyme activating protein family</fullName>
    </submittedName>
</protein>
<dbReference type="SFLD" id="SFLDG01066">
    <property type="entry name" value="organic_radical-activating_enz"/>
    <property type="match status" value="1"/>
</dbReference>
<evidence type="ECO:0000256" key="1">
    <source>
        <dbReference type="ARBA" id="ARBA00001966"/>
    </source>
</evidence>
<dbReference type="PROSITE" id="PS51379">
    <property type="entry name" value="4FE4S_FER_2"/>
    <property type="match status" value="2"/>
</dbReference>
<dbReference type="SFLD" id="SFLDG01118">
    <property type="entry name" value="activating_enzymes__group_2"/>
    <property type="match status" value="1"/>
</dbReference>
<dbReference type="Proteomes" id="UP000189670">
    <property type="component" value="Unassembled WGS sequence"/>
</dbReference>
<keyword evidence="8" id="KW-0408">Iron</keyword>
<evidence type="ECO:0000256" key="6">
    <source>
        <dbReference type="ARBA" id="ARBA00022723"/>
    </source>
</evidence>
<comment type="caution">
    <text evidence="12">The sequence shown here is derived from an EMBL/GenBank/DDBJ whole genome shotgun (WGS) entry which is preliminary data.</text>
</comment>
<keyword evidence="6" id="KW-0479">Metal-binding</keyword>
<comment type="similarity">
    <text evidence="2">Belongs to the organic radical-activating enzymes family.</text>
</comment>
<dbReference type="InterPro" id="IPR017896">
    <property type="entry name" value="4Fe4S_Fe-S-bd"/>
</dbReference>
<dbReference type="InterPro" id="IPR040074">
    <property type="entry name" value="BssD/PflA/YjjW"/>
</dbReference>
<comment type="cofactor">
    <cofactor evidence="1">
        <name>[4Fe-4S] cluster</name>
        <dbReference type="ChEBI" id="CHEBI:49883"/>
    </cofactor>
</comment>
<dbReference type="AlphaFoldDB" id="A0A1V1PFP8"/>
<dbReference type="PIRSF" id="PIRSF000371">
    <property type="entry name" value="PFL_act_enz"/>
    <property type="match status" value="1"/>
</dbReference>
<dbReference type="GO" id="GO:0046872">
    <property type="term" value="F:metal ion binding"/>
    <property type="evidence" value="ECO:0007669"/>
    <property type="project" value="UniProtKB-KW"/>
</dbReference>
<reference evidence="13" key="1">
    <citation type="submission" date="2012-11" db="EMBL/GenBank/DDBJ databases">
        <authorList>
            <person name="Lucero-Rivera Y.E."/>
            <person name="Tovar-Ramirez D."/>
        </authorList>
    </citation>
    <scope>NUCLEOTIDE SEQUENCE [LARGE SCALE GENOMIC DNA]</scope>
    <source>
        <strain evidence="13">Araruama</strain>
    </source>
</reference>
<dbReference type="GO" id="GO:0051539">
    <property type="term" value="F:4 iron, 4 sulfur cluster binding"/>
    <property type="evidence" value="ECO:0007669"/>
    <property type="project" value="UniProtKB-KW"/>
</dbReference>
<keyword evidence="4" id="KW-0004">4Fe-4S</keyword>
<comment type="subunit">
    <text evidence="3">Monomer.</text>
</comment>
<name>A0A1V1PFP8_9BACT</name>
<evidence type="ECO:0000259" key="11">
    <source>
        <dbReference type="PROSITE" id="PS51918"/>
    </source>
</evidence>
<evidence type="ECO:0000256" key="9">
    <source>
        <dbReference type="ARBA" id="ARBA00023014"/>
    </source>
</evidence>
<gene>
    <name evidence="12" type="ORF">OMM_00839</name>
</gene>
<evidence type="ECO:0000313" key="13">
    <source>
        <dbReference type="Proteomes" id="UP000189670"/>
    </source>
</evidence>
<dbReference type="Gene3D" id="3.30.70.20">
    <property type="match status" value="1"/>
</dbReference>
<dbReference type="Pfam" id="PF04055">
    <property type="entry name" value="Radical_SAM"/>
    <property type="match status" value="1"/>
</dbReference>
<dbReference type="PANTHER" id="PTHR30352">
    <property type="entry name" value="PYRUVATE FORMATE-LYASE-ACTIVATING ENZYME"/>
    <property type="match status" value="1"/>
</dbReference>
<evidence type="ECO:0000256" key="5">
    <source>
        <dbReference type="ARBA" id="ARBA00022691"/>
    </source>
</evidence>
<dbReference type="EMBL" id="ATBP01000050">
    <property type="protein sequence ID" value="ETR73583.1"/>
    <property type="molecule type" value="Genomic_DNA"/>
</dbReference>
<dbReference type="SUPFAM" id="SSF54862">
    <property type="entry name" value="4Fe-4S ferredoxins"/>
    <property type="match status" value="1"/>
</dbReference>
<evidence type="ECO:0000256" key="2">
    <source>
        <dbReference type="ARBA" id="ARBA00009777"/>
    </source>
</evidence>
<dbReference type="NCBIfam" id="TIGR02494">
    <property type="entry name" value="PFLE_PFLC"/>
    <property type="match status" value="1"/>
</dbReference>
<keyword evidence="7" id="KW-0560">Oxidoreductase</keyword>
<feature type="domain" description="4Fe-4S ferredoxin-type" evidence="10">
    <location>
        <begin position="73"/>
        <end position="102"/>
    </location>
</feature>
<feature type="domain" description="4Fe-4S ferredoxin-type" evidence="10">
    <location>
        <begin position="45"/>
        <end position="72"/>
    </location>
</feature>
<evidence type="ECO:0000259" key="10">
    <source>
        <dbReference type="PROSITE" id="PS51379"/>
    </source>
</evidence>
<evidence type="ECO:0000256" key="7">
    <source>
        <dbReference type="ARBA" id="ARBA00023002"/>
    </source>
</evidence>